<evidence type="ECO:0000313" key="2">
    <source>
        <dbReference type="EMBL" id="GAA4223865.1"/>
    </source>
</evidence>
<sequence>MEALTRYNTLIDSDRPPGETGPMTDPTDLLKTHVTDGSPPGARGLGGAG</sequence>
<gene>
    <name evidence="2" type="ORF">GCM10022254_02050</name>
</gene>
<proteinExistence type="predicted"/>
<evidence type="ECO:0000256" key="1">
    <source>
        <dbReference type="SAM" id="MobiDB-lite"/>
    </source>
</evidence>
<evidence type="ECO:0000313" key="3">
    <source>
        <dbReference type="Proteomes" id="UP001501710"/>
    </source>
</evidence>
<name>A0ABP8BRN9_9ACTN</name>
<dbReference type="Proteomes" id="UP001501710">
    <property type="component" value="Unassembled WGS sequence"/>
</dbReference>
<dbReference type="EMBL" id="BAABAS010000001">
    <property type="protein sequence ID" value="GAA4223865.1"/>
    <property type="molecule type" value="Genomic_DNA"/>
</dbReference>
<feature type="compositionally biased region" description="Polar residues" evidence="1">
    <location>
        <begin position="1"/>
        <end position="11"/>
    </location>
</feature>
<organism evidence="2 3">
    <name type="scientific">Actinomadura meridiana</name>
    <dbReference type="NCBI Taxonomy" id="559626"/>
    <lineage>
        <taxon>Bacteria</taxon>
        <taxon>Bacillati</taxon>
        <taxon>Actinomycetota</taxon>
        <taxon>Actinomycetes</taxon>
        <taxon>Streptosporangiales</taxon>
        <taxon>Thermomonosporaceae</taxon>
        <taxon>Actinomadura</taxon>
    </lineage>
</organism>
<feature type="region of interest" description="Disordered" evidence="1">
    <location>
        <begin position="1"/>
        <end position="49"/>
    </location>
</feature>
<comment type="caution">
    <text evidence="2">The sequence shown here is derived from an EMBL/GenBank/DDBJ whole genome shotgun (WGS) entry which is preliminary data.</text>
</comment>
<reference evidence="3" key="1">
    <citation type="journal article" date="2019" name="Int. J. Syst. Evol. Microbiol.">
        <title>The Global Catalogue of Microorganisms (GCM) 10K type strain sequencing project: providing services to taxonomists for standard genome sequencing and annotation.</title>
        <authorList>
            <consortium name="The Broad Institute Genomics Platform"/>
            <consortium name="The Broad Institute Genome Sequencing Center for Infectious Disease"/>
            <person name="Wu L."/>
            <person name="Ma J."/>
        </authorList>
    </citation>
    <scope>NUCLEOTIDE SEQUENCE [LARGE SCALE GENOMIC DNA]</scope>
    <source>
        <strain evidence="3">JCM 17440</strain>
    </source>
</reference>
<keyword evidence="3" id="KW-1185">Reference proteome</keyword>
<accession>A0ABP8BRN9</accession>
<dbReference type="RefSeq" id="WP_344888006.1">
    <property type="nucleotide sequence ID" value="NZ_BAABAS010000001.1"/>
</dbReference>
<protein>
    <submittedName>
        <fullName evidence="2">Uncharacterized protein</fullName>
    </submittedName>
</protein>